<dbReference type="PANTHER" id="PTHR10622">
    <property type="entry name" value="HET DOMAIN-CONTAINING PROTEIN"/>
    <property type="match status" value="1"/>
</dbReference>
<accession>A0ABR1IXB2</accession>
<organism evidence="2 3">
    <name type="scientific">Marasmiellus scandens</name>
    <dbReference type="NCBI Taxonomy" id="2682957"/>
    <lineage>
        <taxon>Eukaryota</taxon>
        <taxon>Fungi</taxon>
        <taxon>Dikarya</taxon>
        <taxon>Basidiomycota</taxon>
        <taxon>Agaricomycotina</taxon>
        <taxon>Agaricomycetes</taxon>
        <taxon>Agaricomycetidae</taxon>
        <taxon>Agaricales</taxon>
        <taxon>Marasmiineae</taxon>
        <taxon>Omphalotaceae</taxon>
        <taxon>Marasmiellus</taxon>
    </lineage>
</organism>
<dbReference type="PANTHER" id="PTHR10622:SF10">
    <property type="entry name" value="HET DOMAIN-CONTAINING PROTEIN"/>
    <property type="match status" value="1"/>
</dbReference>
<sequence>MSRSLSSVRNIIKGHFNDFDMTISYKEHDTIFPYSGLYDEEIMLLVIPKVITPYRSHRLVLKIEDKRKAFVKSASRGHLMASIDICPRRLIDTRTFKLVKFGENDTVPSYAILSHRWIKGEEIFYQEFLRPRSTTYSKSGYRKIRTACQKAYRDGIWYIWVDTCCFKKGDRDDVIANITSRYAYYQNAEVCYAYLVDVPGPRKRFEKSEWFKRGWTLQELLAPRTVIFFNENWNTIGDKHQLRSDIQRATTIPAGVLSGEQSIQDVDVFTRVAWATKRFTTKIQDRAYCLQGLLGVSVEPDYSESCHSAFYRLGKTLFNAQPELKKSRGMLLLSHRLVQEKGDKTFVQNSDSPALMASTEICPHRLIDTYTLKVVEFDQKSAIPAYAILSHRWIKGEEVLYSEFIAPHAETFLKPGYQKIEAACQQACSDNIHYIWIDTCCIEQGDHKDVTMNITSMYAYYQNSEVCYVYLMDFNRMEGMFDQRLLAQSEWFERGWTLQELLAPQTVIFFDQFWQCTGDRYDLQYEIHRATNIPCTVLSGQQSIQDIDVLTRMSWATRRETTKRQDEAYCLQGLLGVMVEPNYDEDWWNSFNRLGKALFDAQPELKKRLGIKDELFQDPGSDSFYIMLQDRFSNSLRTYTE</sequence>
<proteinExistence type="predicted"/>
<feature type="domain" description="Heterokaryon incompatibility" evidence="1">
    <location>
        <begin position="386"/>
        <end position="481"/>
    </location>
</feature>
<name>A0ABR1IXB2_9AGAR</name>
<dbReference type="EMBL" id="JBANRG010000054">
    <property type="protein sequence ID" value="KAK7443558.1"/>
    <property type="molecule type" value="Genomic_DNA"/>
</dbReference>
<gene>
    <name evidence="2" type="ORF">VKT23_015731</name>
</gene>
<keyword evidence="3" id="KW-1185">Reference proteome</keyword>
<evidence type="ECO:0000313" key="2">
    <source>
        <dbReference type="EMBL" id="KAK7443558.1"/>
    </source>
</evidence>
<dbReference type="InterPro" id="IPR010730">
    <property type="entry name" value="HET"/>
</dbReference>
<reference evidence="2 3" key="1">
    <citation type="submission" date="2024-01" db="EMBL/GenBank/DDBJ databases">
        <title>A draft genome for the cacao thread blight pathogen Marasmiellus scandens.</title>
        <authorList>
            <person name="Baruah I.K."/>
            <person name="Leung J."/>
            <person name="Bukari Y."/>
            <person name="Amoako-Attah I."/>
            <person name="Meinhardt L.W."/>
            <person name="Bailey B.A."/>
            <person name="Cohen S.P."/>
        </authorList>
    </citation>
    <scope>NUCLEOTIDE SEQUENCE [LARGE SCALE GENOMIC DNA]</scope>
    <source>
        <strain evidence="2 3">GH-19</strain>
    </source>
</reference>
<feature type="domain" description="Heterokaryon incompatibility" evidence="1">
    <location>
        <begin position="110"/>
        <end position="195"/>
    </location>
</feature>
<evidence type="ECO:0000313" key="3">
    <source>
        <dbReference type="Proteomes" id="UP001498398"/>
    </source>
</evidence>
<dbReference type="Proteomes" id="UP001498398">
    <property type="component" value="Unassembled WGS sequence"/>
</dbReference>
<comment type="caution">
    <text evidence="2">The sequence shown here is derived from an EMBL/GenBank/DDBJ whole genome shotgun (WGS) entry which is preliminary data.</text>
</comment>
<protein>
    <recommendedName>
        <fullName evidence="1">Heterokaryon incompatibility domain-containing protein</fullName>
    </recommendedName>
</protein>
<evidence type="ECO:0000259" key="1">
    <source>
        <dbReference type="Pfam" id="PF06985"/>
    </source>
</evidence>
<feature type="non-terminal residue" evidence="2">
    <location>
        <position position="641"/>
    </location>
</feature>
<dbReference type="Pfam" id="PF06985">
    <property type="entry name" value="HET"/>
    <property type="match status" value="2"/>
</dbReference>